<accession>A0A5N5I2N8</accession>
<sequence length="77" mass="8792">MWKRYCRAVSTIVYAAVAANCDNLQDRHTQVNTRLIGHMIREKFNDPNMVYNATDVVRDIKTTLGVTISYKSASQAR</sequence>
<comment type="caution">
    <text evidence="1">The sequence shown here is derived from an EMBL/GenBank/DDBJ whole genome shotgun (WGS) entry which is preliminary data.</text>
</comment>
<reference evidence="1 2" key="1">
    <citation type="submission" date="2019-09" db="EMBL/GenBank/DDBJ databases">
        <authorList>
            <person name="Ou C."/>
        </authorList>
    </citation>
    <scope>NUCLEOTIDE SEQUENCE [LARGE SCALE GENOMIC DNA]</scope>
    <source>
        <strain evidence="1">S2</strain>
        <tissue evidence="1">Leaf</tissue>
    </source>
</reference>
<dbReference type="EMBL" id="SMOL01000120">
    <property type="protein sequence ID" value="KAB2632672.1"/>
    <property type="molecule type" value="Genomic_DNA"/>
</dbReference>
<gene>
    <name evidence="1" type="ORF">D8674_028919</name>
</gene>
<organism evidence="1 2">
    <name type="scientific">Pyrus ussuriensis x Pyrus communis</name>
    <dbReference type="NCBI Taxonomy" id="2448454"/>
    <lineage>
        <taxon>Eukaryota</taxon>
        <taxon>Viridiplantae</taxon>
        <taxon>Streptophyta</taxon>
        <taxon>Embryophyta</taxon>
        <taxon>Tracheophyta</taxon>
        <taxon>Spermatophyta</taxon>
        <taxon>Magnoliopsida</taxon>
        <taxon>eudicotyledons</taxon>
        <taxon>Gunneridae</taxon>
        <taxon>Pentapetalae</taxon>
        <taxon>rosids</taxon>
        <taxon>fabids</taxon>
        <taxon>Rosales</taxon>
        <taxon>Rosaceae</taxon>
        <taxon>Amygdaloideae</taxon>
        <taxon>Maleae</taxon>
        <taxon>Pyrus</taxon>
    </lineage>
</organism>
<reference evidence="2" key="2">
    <citation type="submission" date="2019-10" db="EMBL/GenBank/DDBJ databases">
        <title>A de novo genome assembly of a pear dwarfing rootstock.</title>
        <authorList>
            <person name="Wang F."/>
            <person name="Wang J."/>
            <person name="Li S."/>
            <person name="Zhang Y."/>
            <person name="Fang M."/>
            <person name="Ma L."/>
            <person name="Zhao Y."/>
            <person name="Jiang S."/>
        </authorList>
    </citation>
    <scope>NUCLEOTIDE SEQUENCE [LARGE SCALE GENOMIC DNA]</scope>
</reference>
<protein>
    <submittedName>
        <fullName evidence="1">ADP-ribosylation factor-like protein 8A</fullName>
    </submittedName>
</protein>
<dbReference type="Proteomes" id="UP000327157">
    <property type="component" value="Chromosome 6"/>
</dbReference>
<dbReference type="AlphaFoldDB" id="A0A5N5I2N8"/>
<keyword evidence="2" id="KW-1185">Reference proteome</keyword>
<proteinExistence type="predicted"/>
<reference evidence="1 2" key="3">
    <citation type="submission" date="2019-11" db="EMBL/GenBank/DDBJ databases">
        <title>A de novo genome assembly of a pear dwarfing rootstock.</title>
        <authorList>
            <person name="Wang F."/>
            <person name="Wang J."/>
            <person name="Li S."/>
            <person name="Zhang Y."/>
            <person name="Fang M."/>
            <person name="Ma L."/>
            <person name="Zhao Y."/>
            <person name="Jiang S."/>
        </authorList>
    </citation>
    <scope>NUCLEOTIDE SEQUENCE [LARGE SCALE GENOMIC DNA]</scope>
    <source>
        <strain evidence="1">S2</strain>
        <tissue evidence="1">Leaf</tissue>
    </source>
</reference>
<evidence type="ECO:0000313" key="2">
    <source>
        <dbReference type="Proteomes" id="UP000327157"/>
    </source>
</evidence>
<evidence type="ECO:0000313" key="1">
    <source>
        <dbReference type="EMBL" id="KAB2632672.1"/>
    </source>
</evidence>
<name>A0A5N5I2N8_9ROSA</name>